<keyword evidence="2" id="KW-1185">Reference proteome</keyword>
<protein>
    <submittedName>
        <fullName evidence="1">GxxExxY protein</fullName>
    </submittedName>
</protein>
<dbReference type="RefSeq" id="WP_241411999.1">
    <property type="nucleotide sequence ID" value="NZ_JAKZGO010000007.1"/>
</dbReference>
<gene>
    <name evidence="1" type="ORF">MM213_10300</name>
</gene>
<dbReference type="EMBL" id="JAKZGO010000007">
    <property type="protein sequence ID" value="MCH7413877.1"/>
    <property type="molecule type" value="Genomic_DNA"/>
</dbReference>
<dbReference type="NCBIfam" id="TIGR04256">
    <property type="entry name" value="GxxExxY"/>
    <property type="match status" value="1"/>
</dbReference>
<evidence type="ECO:0000313" key="2">
    <source>
        <dbReference type="Proteomes" id="UP001165430"/>
    </source>
</evidence>
<proteinExistence type="predicted"/>
<name>A0ABS9VBQ9_9BACT</name>
<dbReference type="InterPro" id="IPR026350">
    <property type="entry name" value="GxxExxY"/>
</dbReference>
<accession>A0ABS9VBQ9</accession>
<reference evidence="1" key="1">
    <citation type="submission" date="2022-03" db="EMBL/GenBank/DDBJ databases">
        <title>De novo assembled genomes of Belliella spp. (Cyclobacteriaceae) strains.</title>
        <authorList>
            <person name="Szabo A."/>
            <person name="Korponai K."/>
            <person name="Felfoldi T."/>
        </authorList>
    </citation>
    <scope>NUCLEOTIDE SEQUENCE</scope>
    <source>
        <strain evidence="1">DSM 111903</strain>
    </source>
</reference>
<organism evidence="1 2">
    <name type="scientific">Belliella alkalica</name>
    <dbReference type="NCBI Taxonomy" id="1730871"/>
    <lineage>
        <taxon>Bacteria</taxon>
        <taxon>Pseudomonadati</taxon>
        <taxon>Bacteroidota</taxon>
        <taxon>Cytophagia</taxon>
        <taxon>Cytophagales</taxon>
        <taxon>Cyclobacteriaceae</taxon>
        <taxon>Belliella</taxon>
    </lineage>
</organism>
<comment type="caution">
    <text evidence="1">The sequence shown here is derived from an EMBL/GenBank/DDBJ whole genome shotgun (WGS) entry which is preliminary data.</text>
</comment>
<sequence>MTENEISQKIVGAAIEVHKQLGPGLLESSYEVCLAYELRQLGLNIQTQVTLPVIYKEVQLNAGYRIDILVENKVIIEIKAVDALADIHTAQILTYLRLKDLKLGVLINFNSVRVIDGLKRIVNNL</sequence>
<dbReference type="Pfam" id="PF13366">
    <property type="entry name" value="PDDEXK_3"/>
    <property type="match status" value="1"/>
</dbReference>
<evidence type="ECO:0000313" key="1">
    <source>
        <dbReference type="EMBL" id="MCH7413877.1"/>
    </source>
</evidence>
<dbReference type="Proteomes" id="UP001165430">
    <property type="component" value="Unassembled WGS sequence"/>
</dbReference>